<dbReference type="EMBL" id="ATLV01025530">
    <property type="status" value="NOT_ANNOTATED_CDS"/>
    <property type="molecule type" value="Genomic_DNA"/>
</dbReference>
<feature type="region of interest" description="Disordered" evidence="6">
    <location>
        <begin position="388"/>
        <end position="413"/>
    </location>
</feature>
<dbReference type="GO" id="GO:0003677">
    <property type="term" value="F:DNA binding"/>
    <property type="evidence" value="ECO:0007669"/>
    <property type="project" value="InterPro"/>
</dbReference>
<dbReference type="GO" id="GO:0006351">
    <property type="term" value="P:DNA-templated transcription"/>
    <property type="evidence" value="ECO:0007669"/>
    <property type="project" value="InterPro"/>
</dbReference>
<dbReference type="InterPro" id="IPR009668">
    <property type="entry name" value="RNA_pol-assoc_fac_A49-like"/>
</dbReference>
<evidence type="ECO:0008006" key="10">
    <source>
        <dbReference type="Google" id="ProtNLM"/>
    </source>
</evidence>
<evidence type="ECO:0000256" key="2">
    <source>
        <dbReference type="ARBA" id="ARBA00009430"/>
    </source>
</evidence>
<keyword evidence="3" id="KW-0240">DNA-directed RNA polymerase</keyword>
<feature type="compositionally biased region" description="Polar residues" evidence="6">
    <location>
        <begin position="404"/>
        <end position="413"/>
    </location>
</feature>
<dbReference type="VEuPathDB" id="VectorBase:ASIC020673"/>
<evidence type="ECO:0000256" key="5">
    <source>
        <dbReference type="ARBA" id="ARBA00023242"/>
    </source>
</evidence>
<organism evidence="7">
    <name type="scientific">Anopheles sinensis</name>
    <name type="common">Mosquito</name>
    <dbReference type="NCBI Taxonomy" id="74873"/>
    <lineage>
        <taxon>Eukaryota</taxon>
        <taxon>Metazoa</taxon>
        <taxon>Ecdysozoa</taxon>
        <taxon>Arthropoda</taxon>
        <taxon>Hexapoda</taxon>
        <taxon>Insecta</taxon>
        <taxon>Pterygota</taxon>
        <taxon>Neoptera</taxon>
        <taxon>Endopterygota</taxon>
        <taxon>Diptera</taxon>
        <taxon>Nematocera</taxon>
        <taxon>Culicoidea</taxon>
        <taxon>Culicidae</taxon>
        <taxon>Anophelinae</taxon>
        <taxon>Anopheles</taxon>
    </lineage>
</organism>
<accession>A0A084WQD4</accession>
<evidence type="ECO:0000313" key="8">
    <source>
        <dbReference type="EnsemblMetazoa" id="ASIC020673-PA"/>
    </source>
</evidence>
<dbReference type="GO" id="GO:0005730">
    <property type="term" value="C:nucleolus"/>
    <property type="evidence" value="ECO:0007669"/>
    <property type="project" value="UniProtKB-SubCell"/>
</dbReference>
<proteinExistence type="inferred from homology"/>
<dbReference type="PANTHER" id="PTHR14440">
    <property type="entry name" value="DNA-DIRECTED RNA POLYMERASE I SUBUNIT RPA49"/>
    <property type="match status" value="1"/>
</dbReference>
<reference evidence="7 9" key="1">
    <citation type="journal article" date="2014" name="BMC Genomics">
        <title>Genome sequence of Anopheles sinensis provides insight into genetics basis of mosquito competence for malaria parasites.</title>
        <authorList>
            <person name="Zhou D."/>
            <person name="Zhang D."/>
            <person name="Ding G."/>
            <person name="Shi L."/>
            <person name="Hou Q."/>
            <person name="Ye Y."/>
            <person name="Xu Y."/>
            <person name="Zhou H."/>
            <person name="Xiong C."/>
            <person name="Li S."/>
            <person name="Yu J."/>
            <person name="Hong S."/>
            <person name="Yu X."/>
            <person name="Zou P."/>
            <person name="Chen C."/>
            <person name="Chang X."/>
            <person name="Wang W."/>
            <person name="Lv Y."/>
            <person name="Sun Y."/>
            <person name="Ma L."/>
            <person name="Shen B."/>
            <person name="Zhu C."/>
        </authorList>
    </citation>
    <scope>NUCLEOTIDE SEQUENCE [LARGE SCALE GENOMIC DNA]</scope>
</reference>
<dbReference type="OrthoDB" id="277398at2759"/>
<dbReference type="Proteomes" id="UP000030765">
    <property type="component" value="Unassembled WGS sequence"/>
</dbReference>
<dbReference type="EnsemblMetazoa" id="ASIC020673-RA">
    <property type="protein sequence ID" value="ASIC020673-PA"/>
    <property type="gene ID" value="ASIC020673"/>
</dbReference>
<dbReference type="STRING" id="74873.A0A084WQD4"/>
<gene>
    <name evidence="7" type="ORF">ZHAS_00020673</name>
</gene>
<reference evidence="8" key="2">
    <citation type="submission" date="2020-05" db="UniProtKB">
        <authorList>
            <consortium name="EnsemblMetazoa"/>
        </authorList>
    </citation>
    <scope>IDENTIFICATION</scope>
</reference>
<dbReference type="OMA" id="MSREHAN"/>
<evidence type="ECO:0000256" key="1">
    <source>
        <dbReference type="ARBA" id="ARBA00004604"/>
    </source>
</evidence>
<keyword evidence="9" id="KW-1185">Reference proteome</keyword>
<evidence type="ECO:0000256" key="6">
    <source>
        <dbReference type="SAM" id="MobiDB-lite"/>
    </source>
</evidence>
<dbReference type="VEuPathDB" id="VectorBase:ASIS012169"/>
<evidence type="ECO:0000256" key="4">
    <source>
        <dbReference type="ARBA" id="ARBA00023163"/>
    </source>
</evidence>
<dbReference type="AlphaFoldDB" id="A0A084WQD4"/>
<protein>
    <recommendedName>
        <fullName evidence="10">DNA-directed RNA polymerase I subunit RPA49</fullName>
    </recommendedName>
</protein>
<name>A0A084WQD4_ANOSI</name>
<comment type="similarity">
    <text evidence="2">Belongs to the eukaryotic RPA49/POLR1E RNA polymerase subunit family.</text>
</comment>
<evidence type="ECO:0000313" key="9">
    <source>
        <dbReference type="Proteomes" id="UP000030765"/>
    </source>
</evidence>
<evidence type="ECO:0000256" key="3">
    <source>
        <dbReference type="ARBA" id="ARBA00022478"/>
    </source>
</evidence>
<dbReference type="Pfam" id="PF06870">
    <property type="entry name" value="RNA_pol_I_A49"/>
    <property type="match status" value="1"/>
</dbReference>
<dbReference type="GO" id="GO:0000428">
    <property type="term" value="C:DNA-directed RNA polymerase complex"/>
    <property type="evidence" value="ECO:0007669"/>
    <property type="project" value="UniProtKB-KW"/>
</dbReference>
<sequence>MSVKISEIAELDAESSNPVMLENMYKYWWQLFGAKGFRARDHTVPAMDGDGSNMVFVAGEKQLYRGYIDGLHVSGRAPKRAADESLRTYVAKRNRVTGQMRLVEVVSCQLSHVCHDSPRGQQTTSGPLDERTLRMMRQKFDAKSYLVRLQRLYGKRFDLNVIKEKLDRTIAECAVNVNEDGPKEDGDKDAVMARDPAEEIRAHINMLATKLCDLYSAESLIGPDVLRKLTEPAKQLLQTPPEQLVMANEYLETRVKALMQSEDVSSESSLQTARVCLFMDVLARVFNRNMKFTIGNGSVSPFTEVLNAPIRKQFLELQQHGKGTRLVATKYSQTKAMLYYLALVFILEGLEEVPAKVVHNSLQMTKRDMQKYAYTIGAKFSSLRDTFKVGKKGKPKSEAEEVQSAVSRTSYKR</sequence>
<dbReference type="EMBL" id="KE525392">
    <property type="protein sequence ID" value="KFB52428.1"/>
    <property type="molecule type" value="Genomic_DNA"/>
</dbReference>
<evidence type="ECO:0000313" key="7">
    <source>
        <dbReference type="EMBL" id="KFB52428.1"/>
    </source>
</evidence>
<keyword evidence="4" id="KW-0804">Transcription</keyword>
<comment type="subcellular location">
    <subcellularLocation>
        <location evidence="1">Nucleus</location>
        <location evidence="1">Nucleolus</location>
    </subcellularLocation>
</comment>
<keyword evidence="5" id="KW-0539">Nucleus</keyword>